<evidence type="ECO:0000313" key="3">
    <source>
        <dbReference type="Proteomes" id="UP000636505"/>
    </source>
</evidence>
<organism evidence="2 3">
    <name type="scientific">Vasconcelosia minhoensis LEGE 07310</name>
    <dbReference type="NCBI Taxonomy" id="915328"/>
    <lineage>
        <taxon>Bacteria</taxon>
        <taxon>Bacillati</taxon>
        <taxon>Cyanobacteriota</taxon>
        <taxon>Cyanophyceae</taxon>
        <taxon>Nodosilineales</taxon>
        <taxon>Cymatolegaceae</taxon>
        <taxon>Vasconcelosia</taxon>
        <taxon>Vasconcelosia minhoensis</taxon>
    </lineage>
</organism>
<dbReference type="Pfam" id="PF00583">
    <property type="entry name" value="Acetyltransf_1"/>
    <property type="match status" value="1"/>
</dbReference>
<dbReference type="CDD" id="cd04301">
    <property type="entry name" value="NAT_SF"/>
    <property type="match status" value="1"/>
</dbReference>
<name>A0A8J7A537_9CYAN</name>
<accession>A0A8J7A537</accession>
<dbReference type="RefSeq" id="WP_193904762.1">
    <property type="nucleotide sequence ID" value="NZ_JADEXG010000003.1"/>
</dbReference>
<dbReference type="Gene3D" id="3.40.630.30">
    <property type="match status" value="1"/>
</dbReference>
<dbReference type="SUPFAM" id="SSF55729">
    <property type="entry name" value="Acyl-CoA N-acyltransferases (Nat)"/>
    <property type="match status" value="1"/>
</dbReference>
<evidence type="ECO:0000259" key="1">
    <source>
        <dbReference type="PROSITE" id="PS51186"/>
    </source>
</evidence>
<dbReference type="InterPro" id="IPR000182">
    <property type="entry name" value="GNAT_dom"/>
</dbReference>
<dbReference type="GO" id="GO:0016747">
    <property type="term" value="F:acyltransferase activity, transferring groups other than amino-acyl groups"/>
    <property type="evidence" value="ECO:0007669"/>
    <property type="project" value="InterPro"/>
</dbReference>
<dbReference type="Proteomes" id="UP000636505">
    <property type="component" value="Unassembled WGS sequence"/>
</dbReference>
<dbReference type="AlphaFoldDB" id="A0A8J7A537"/>
<dbReference type="PROSITE" id="PS51186">
    <property type="entry name" value="GNAT"/>
    <property type="match status" value="1"/>
</dbReference>
<protein>
    <submittedName>
        <fullName evidence="2">N-acetyltransferase</fullName>
    </submittedName>
</protein>
<dbReference type="InterPro" id="IPR016181">
    <property type="entry name" value="Acyl_CoA_acyltransferase"/>
</dbReference>
<evidence type="ECO:0000313" key="2">
    <source>
        <dbReference type="EMBL" id="MBE9076105.1"/>
    </source>
</evidence>
<feature type="domain" description="N-acetyltransferase" evidence="1">
    <location>
        <begin position="2"/>
        <end position="156"/>
    </location>
</feature>
<gene>
    <name evidence="2" type="ORF">IQ241_02145</name>
</gene>
<comment type="caution">
    <text evidence="2">The sequence shown here is derived from an EMBL/GenBank/DDBJ whole genome shotgun (WGS) entry which is preliminary data.</text>
</comment>
<proteinExistence type="predicted"/>
<dbReference type="EMBL" id="JADEXG010000003">
    <property type="protein sequence ID" value="MBE9076105.1"/>
    <property type="molecule type" value="Genomic_DNA"/>
</dbReference>
<keyword evidence="3" id="KW-1185">Reference proteome</keyword>
<reference evidence="2" key="1">
    <citation type="submission" date="2020-10" db="EMBL/GenBank/DDBJ databases">
        <authorList>
            <person name="Castelo-Branco R."/>
            <person name="Eusebio N."/>
            <person name="Adriana R."/>
            <person name="Vieira A."/>
            <person name="Brugerolle De Fraissinette N."/>
            <person name="Rezende De Castro R."/>
            <person name="Schneider M.P."/>
            <person name="Vasconcelos V."/>
            <person name="Leao P.N."/>
        </authorList>
    </citation>
    <scope>NUCLEOTIDE SEQUENCE</scope>
    <source>
        <strain evidence="2">LEGE 07310</strain>
    </source>
</reference>
<sequence length="178" mass="19354">MISVRAETSNDYDAVRHVIVDAFTPSEFGHHGEADLVEQLRDRCDCLLSLVAVEDSGVIGHILFSPVSVRNGRDMSWGMGLAPLAIAPHRQRQGIGTALVKAGLVQLAEEGCPFVVVLGHGQFYSRFGFEPAAQYGLSHGFAGIPQSAFWVNRLVQESPVTNGRIFYRPEFGLQADSA</sequence>